<dbReference type="InterPro" id="IPR023430">
    <property type="entry name" value="Pept_HybD-like_dom_sf"/>
</dbReference>
<dbReference type="PANTHER" id="PTHR30302:SF1">
    <property type="entry name" value="HYDROGENASE 2 MATURATION PROTEASE"/>
    <property type="match status" value="1"/>
</dbReference>
<dbReference type="InterPro" id="IPR000671">
    <property type="entry name" value="Peptidase_A31"/>
</dbReference>
<evidence type="ECO:0000256" key="2">
    <source>
        <dbReference type="ARBA" id="ARBA00022670"/>
    </source>
</evidence>
<dbReference type="RefSeq" id="WP_110516615.1">
    <property type="nucleotide sequence ID" value="NZ_PDOF01000001.1"/>
</dbReference>
<keyword evidence="3" id="KW-0064">Aspartyl protease</keyword>
<name>A0A2W0H9N3_9BACI</name>
<dbReference type="Pfam" id="PF01750">
    <property type="entry name" value="HycI"/>
    <property type="match status" value="1"/>
</dbReference>
<dbReference type="PRINTS" id="PR00446">
    <property type="entry name" value="HYDRGNUPTAKE"/>
</dbReference>
<comment type="caution">
    <text evidence="5">The sequence shown here is derived from an EMBL/GenBank/DDBJ whole genome shotgun (WGS) entry which is preliminary data.</text>
</comment>
<keyword evidence="2 5" id="KW-0645">Protease</keyword>
<dbReference type="SUPFAM" id="SSF53163">
    <property type="entry name" value="HybD-like"/>
    <property type="match status" value="1"/>
</dbReference>
<dbReference type="Proteomes" id="UP000248066">
    <property type="component" value="Unassembled WGS sequence"/>
</dbReference>
<dbReference type="AlphaFoldDB" id="A0A2W0H9N3"/>
<sequence length="154" mass="17082">MKEIVVIGIGSRLMKDDAIGLSTVEALVKRGNLPEVRFVIGETDIDYCLSEVDQARVGTIVIVDAMICGGEPGEVTCRELEEINRDKMLPVSPHNLHLFSYLFQDHLAEKTKVIGIEPAEVDVHCGLSIKLEAMQELIADKTEEILKHICRKGK</sequence>
<evidence type="ECO:0000256" key="3">
    <source>
        <dbReference type="ARBA" id="ARBA00022750"/>
    </source>
</evidence>
<evidence type="ECO:0000256" key="1">
    <source>
        <dbReference type="ARBA" id="ARBA00006814"/>
    </source>
</evidence>
<comment type="similarity">
    <text evidence="1">Belongs to the peptidase A31 family.</text>
</comment>
<evidence type="ECO:0000256" key="4">
    <source>
        <dbReference type="ARBA" id="ARBA00022801"/>
    </source>
</evidence>
<dbReference type="GO" id="GO:0016485">
    <property type="term" value="P:protein processing"/>
    <property type="evidence" value="ECO:0007669"/>
    <property type="project" value="TreeGrafter"/>
</dbReference>
<organism evidence="5 6">
    <name type="scientific">Alteribacter lacisalsi</name>
    <dbReference type="NCBI Taxonomy" id="2045244"/>
    <lineage>
        <taxon>Bacteria</taxon>
        <taxon>Bacillati</taxon>
        <taxon>Bacillota</taxon>
        <taxon>Bacilli</taxon>
        <taxon>Bacillales</taxon>
        <taxon>Bacillaceae</taxon>
        <taxon>Alteribacter</taxon>
    </lineage>
</organism>
<evidence type="ECO:0000313" key="5">
    <source>
        <dbReference type="EMBL" id="PYZ97486.1"/>
    </source>
</evidence>
<protein>
    <submittedName>
        <fullName evidence="5">Hydrogenase maturation protease</fullName>
    </submittedName>
</protein>
<reference evidence="5 6" key="1">
    <citation type="submission" date="2017-10" db="EMBL/GenBank/DDBJ databases">
        <title>Bacillus sp. nov., a halophilic bacterium isolated from a Yangshapao Lake.</title>
        <authorList>
            <person name="Wang H."/>
        </authorList>
    </citation>
    <scope>NUCLEOTIDE SEQUENCE [LARGE SCALE GENOMIC DNA]</scope>
    <source>
        <strain evidence="5 6">YSP-3</strain>
    </source>
</reference>
<dbReference type="GO" id="GO:0004190">
    <property type="term" value="F:aspartic-type endopeptidase activity"/>
    <property type="evidence" value="ECO:0007669"/>
    <property type="project" value="UniProtKB-KW"/>
</dbReference>
<dbReference type="GO" id="GO:0008047">
    <property type="term" value="F:enzyme activator activity"/>
    <property type="evidence" value="ECO:0007669"/>
    <property type="project" value="InterPro"/>
</dbReference>
<gene>
    <name evidence="5" type="ORF">CR205_02500</name>
</gene>
<dbReference type="Gene3D" id="3.40.50.1450">
    <property type="entry name" value="HybD-like"/>
    <property type="match status" value="1"/>
</dbReference>
<dbReference type="NCBIfam" id="TIGR00072">
    <property type="entry name" value="hydrog_prot"/>
    <property type="match status" value="1"/>
</dbReference>
<dbReference type="OrthoDB" id="9794619at2"/>
<dbReference type="PANTHER" id="PTHR30302">
    <property type="entry name" value="HYDROGENASE 1 MATURATION PROTEASE"/>
    <property type="match status" value="1"/>
</dbReference>
<accession>A0A2W0H9N3</accession>
<proteinExistence type="inferred from homology"/>
<keyword evidence="6" id="KW-1185">Reference proteome</keyword>
<dbReference type="CDD" id="cd00518">
    <property type="entry name" value="H2MP"/>
    <property type="match status" value="1"/>
</dbReference>
<dbReference type="EMBL" id="PDOF01000001">
    <property type="protein sequence ID" value="PYZ97486.1"/>
    <property type="molecule type" value="Genomic_DNA"/>
</dbReference>
<evidence type="ECO:0000313" key="6">
    <source>
        <dbReference type="Proteomes" id="UP000248066"/>
    </source>
</evidence>
<keyword evidence="4" id="KW-0378">Hydrolase</keyword>